<comment type="caution">
    <text evidence="2">Lacks conserved residue(s) required for the propagation of feature annotation.</text>
</comment>
<evidence type="ECO:0000256" key="2">
    <source>
        <dbReference type="PROSITE-ProRule" id="PRU00352"/>
    </source>
</evidence>
<evidence type="ECO:0000256" key="1">
    <source>
        <dbReference type="ARBA" id="ARBA00009492"/>
    </source>
</evidence>
<dbReference type="Gene3D" id="2.130.10.10">
    <property type="entry name" value="YVTN repeat-like/Quinoprotein amine dehydrogenase"/>
    <property type="match status" value="1"/>
</dbReference>
<keyword evidence="7" id="KW-1185">Reference proteome</keyword>
<name>A0A914BQM5_PATMI</name>
<dbReference type="InterPro" id="IPR001627">
    <property type="entry name" value="Semap_dom"/>
</dbReference>
<dbReference type="CDD" id="cd00096">
    <property type="entry name" value="Ig"/>
    <property type="match status" value="1"/>
</dbReference>
<feature type="domain" description="Ig-like" evidence="4">
    <location>
        <begin position="570"/>
        <end position="666"/>
    </location>
</feature>
<dbReference type="GO" id="GO:0071526">
    <property type="term" value="P:semaphorin-plexin signaling pathway"/>
    <property type="evidence" value="ECO:0007669"/>
    <property type="project" value="TreeGrafter"/>
</dbReference>
<dbReference type="SUPFAM" id="SSF101912">
    <property type="entry name" value="Sema domain"/>
    <property type="match status" value="1"/>
</dbReference>
<dbReference type="PROSITE" id="PS51004">
    <property type="entry name" value="SEMA"/>
    <property type="match status" value="1"/>
</dbReference>
<evidence type="ECO:0000259" key="5">
    <source>
        <dbReference type="PROSITE" id="PS51004"/>
    </source>
</evidence>
<organism evidence="6 7">
    <name type="scientific">Patiria miniata</name>
    <name type="common">Bat star</name>
    <name type="synonym">Asterina miniata</name>
    <dbReference type="NCBI Taxonomy" id="46514"/>
    <lineage>
        <taxon>Eukaryota</taxon>
        <taxon>Metazoa</taxon>
        <taxon>Echinodermata</taxon>
        <taxon>Eleutherozoa</taxon>
        <taxon>Asterozoa</taxon>
        <taxon>Asteroidea</taxon>
        <taxon>Valvatacea</taxon>
        <taxon>Valvatida</taxon>
        <taxon>Asterinidae</taxon>
        <taxon>Patiria</taxon>
    </lineage>
</organism>
<evidence type="ECO:0000313" key="6">
    <source>
        <dbReference type="EnsemblMetazoa" id="XP_038077956.1"/>
    </source>
</evidence>
<evidence type="ECO:0000313" key="7">
    <source>
        <dbReference type="Proteomes" id="UP000887568"/>
    </source>
</evidence>
<dbReference type="GO" id="GO:0005886">
    <property type="term" value="C:plasma membrane"/>
    <property type="evidence" value="ECO:0007669"/>
    <property type="project" value="TreeGrafter"/>
</dbReference>
<keyword evidence="3" id="KW-0732">Signal</keyword>
<evidence type="ECO:0000259" key="4">
    <source>
        <dbReference type="PROSITE" id="PS50835"/>
    </source>
</evidence>
<dbReference type="InterPro" id="IPR007110">
    <property type="entry name" value="Ig-like_dom"/>
</dbReference>
<dbReference type="InterPro" id="IPR015943">
    <property type="entry name" value="WD40/YVTN_repeat-like_dom_sf"/>
</dbReference>
<dbReference type="GO" id="GO:0045499">
    <property type="term" value="F:chemorepellent activity"/>
    <property type="evidence" value="ECO:0007669"/>
    <property type="project" value="TreeGrafter"/>
</dbReference>
<dbReference type="EnsemblMetazoa" id="XM_038222028.1">
    <property type="protein sequence ID" value="XP_038077956.1"/>
    <property type="gene ID" value="LOC119745573"/>
</dbReference>
<feature type="signal peptide" evidence="3">
    <location>
        <begin position="1"/>
        <end position="19"/>
    </location>
</feature>
<dbReference type="SMART" id="SM00630">
    <property type="entry name" value="Sema"/>
    <property type="match status" value="1"/>
</dbReference>
<dbReference type="Gene3D" id="2.60.40.10">
    <property type="entry name" value="Immunoglobulins"/>
    <property type="match status" value="1"/>
</dbReference>
<evidence type="ECO:0000256" key="3">
    <source>
        <dbReference type="SAM" id="SignalP"/>
    </source>
</evidence>
<reference evidence="6" key="1">
    <citation type="submission" date="2022-11" db="UniProtKB">
        <authorList>
            <consortium name="EnsemblMetazoa"/>
        </authorList>
    </citation>
    <scope>IDENTIFICATION</scope>
</reference>
<dbReference type="GO" id="GO:0007411">
    <property type="term" value="P:axon guidance"/>
    <property type="evidence" value="ECO:0007669"/>
    <property type="project" value="TreeGrafter"/>
</dbReference>
<dbReference type="InterPro" id="IPR036179">
    <property type="entry name" value="Ig-like_dom_sf"/>
</dbReference>
<proteinExistence type="inferred from homology"/>
<dbReference type="OrthoDB" id="9934005at2759"/>
<dbReference type="OMA" id="ITWRTER"/>
<dbReference type="GO" id="GO:0030215">
    <property type="term" value="F:semaphorin receptor binding"/>
    <property type="evidence" value="ECO:0007669"/>
    <property type="project" value="InterPro"/>
</dbReference>
<dbReference type="InterPro" id="IPR013783">
    <property type="entry name" value="Ig-like_fold"/>
</dbReference>
<dbReference type="EnsemblMetazoa" id="XM_038222027.1">
    <property type="protein sequence ID" value="XP_038077955.1"/>
    <property type="gene ID" value="LOC119745573"/>
</dbReference>
<dbReference type="AlphaFoldDB" id="A0A914BQM5"/>
<dbReference type="PANTHER" id="PTHR11036">
    <property type="entry name" value="SEMAPHORIN"/>
    <property type="match status" value="1"/>
</dbReference>
<feature type="chain" id="PRO_5038275796" evidence="3">
    <location>
        <begin position="20"/>
        <end position="718"/>
    </location>
</feature>
<accession>A0A914BQM5</accession>
<dbReference type="Pfam" id="PF01403">
    <property type="entry name" value="Sema"/>
    <property type="match status" value="1"/>
</dbReference>
<dbReference type="PROSITE" id="PS50835">
    <property type="entry name" value="IG_LIKE"/>
    <property type="match status" value="1"/>
</dbReference>
<dbReference type="RefSeq" id="XP_038077956.1">
    <property type="nucleotide sequence ID" value="XM_038222028.1"/>
</dbReference>
<dbReference type="GO" id="GO:0030335">
    <property type="term" value="P:positive regulation of cell migration"/>
    <property type="evidence" value="ECO:0007669"/>
    <property type="project" value="TreeGrafter"/>
</dbReference>
<dbReference type="Proteomes" id="UP000887568">
    <property type="component" value="Unplaced"/>
</dbReference>
<comment type="similarity">
    <text evidence="1">Belongs to the semaphorin family.</text>
</comment>
<dbReference type="InterPro" id="IPR036352">
    <property type="entry name" value="Semap_dom_sf"/>
</dbReference>
<dbReference type="GeneID" id="119745573"/>
<protein>
    <submittedName>
        <fullName evidence="6">Uncharacterized protein</fullName>
    </submittedName>
</protein>
<dbReference type="InterPro" id="IPR027231">
    <property type="entry name" value="Semaphorin"/>
</dbReference>
<dbReference type="RefSeq" id="XP_038077955.1">
    <property type="nucleotide sequence ID" value="XM_038222027.1"/>
</dbReference>
<dbReference type="SUPFAM" id="SSF48726">
    <property type="entry name" value="Immunoglobulin"/>
    <property type="match status" value="1"/>
</dbReference>
<dbReference type="PANTHER" id="PTHR11036:SF127">
    <property type="entry name" value="SEMAPHORIN-1A"/>
    <property type="match status" value="1"/>
</dbReference>
<sequence length="718" mass="79745">MTTHLLVFAAALCLPLFLPADVQVVAVELKRDRTTVKWEDFPDMFQFHPQQSQPGQSYMYRILNKINETVYIGGKETLWQLMIDTNGVLTVKESDRFETREPPGLIVTCDQNDEDPTRVCFNFIRVVLEMAGGNKLYVCGTNARSPVCYLCDLNVSNCMNISYTDTSVVPQLPEHNPLTAIFPRDSGQVLYGGNVMGNTFQRSKLNTNGTATLELDTVTVGEQFVNDPTFVGKPFSYKGYVFLFYREPAMEYSSSGNKIYSRIARVCQNDAGGTVNDKKFVTFIKARLNCSLPDTLFPYYFSEIQDVIEVKNDTTNEINEFYAIFTSPTLGPKASALCRYKMDDIMNLFDNGDFKQQAGGNVNAQWQPVAMPIGTPKPGTCNEVHTTDYPPLLDKLVPNVNTAEPDLGWQQDPPSNLPISVAPTLYLVGVHFTSLAIDFESCVYYFGTTEGTLIKAYKFDCSSTTENFTTVEITGLGSKGNPVTGLELMGSSPSKYLVITTEERVITMPTINRYLDIATEERVIRRSPINSRNRCSARCLEECQVTGPVCQWQGTACNCVNTAECVNEQPQFLVQPEVNKVTSCDNKDVFLYCQAGFGPCSDRPVTLSWVKVGDTAFIKENSHFFKETKMSDKLLELKVTTHSDSAGNYTCTAEVEGGPSESKQVQIVVESCLTVDSLGRRCKKYEILQANHPQVEGGTCTVDVEDCSTCPLGHTPAI</sequence>
<feature type="domain" description="Sema" evidence="5">
    <location>
        <begin position="33"/>
        <end position="510"/>
    </location>
</feature>